<organism evidence="2 3">
    <name type="scientific">Dioscorea zingiberensis</name>
    <dbReference type="NCBI Taxonomy" id="325984"/>
    <lineage>
        <taxon>Eukaryota</taxon>
        <taxon>Viridiplantae</taxon>
        <taxon>Streptophyta</taxon>
        <taxon>Embryophyta</taxon>
        <taxon>Tracheophyta</taxon>
        <taxon>Spermatophyta</taxon>
        <taxon>Magnoliopsida</taxon>
        <taxon>Liliopsida</taxon>
        <taxon>Dioscoreales</taxon>
        <taxon>Dioscoreaceae</taxon>
        <taxon>Dioscorea</taxon>
    </lineage>
</organism>
<gene>
    <name evidence="2" type="ORF">J5N97_024112</name>
</gene>
<dbReference type="EMBL" id="JAGGNH010000007">
    <property type="protein sequence ID" value="KAJ0967195.1"/>
    <property type="molecule type" value="Genomic_DNA"/>
</dbReference>
<feature type="domain" description="Endonuclease/exonuclease/phosphatase" evidence="1">
    <location>
        <begin position="9"/>
        <end position="229"/>
    </location>
</feature>
<dbReference type="InterPro" id="IPR005135">
    <property type="entry name" value="Endo/exonuclease/phosphatase"/>
</dbReference>
<dbReference type="AlphaFoldDB" id="A0A9D5C6F3"/>
<accession>A0A9D5C6F3</accession>
<comment type="caution">
    <text evidence="2">The sequence shown here is derived from an EMBL/GenBank/DDBJ whole genome shotgun (WGS) entry which is preliminary data.</text>
</comment>
<dbReference type="PANTHER" id="PTHR33710:SF71">
    <property type="entry name" value="ENDONUCLEASE_EXONUCLEASE_PHOSPHATASE DOMAIN-CONTAINING PROTEIN"/>
    <property type="match status" value="1"/>
</dbReference>
<keyword evidence="3" id="KW-1185">Reference proteome</keyword>
<dbReference type="Pfam" id="PF03372">
    <property type="entry name" value="Exo_endo_phos"/>
    <property type="match status" value="1"/>
</dbReference>
<dbReference type="InterPro" id="IPR036691">
    <property type="entry name" value="Endo/exonu/phosph_ase_sf"/>
</dbReference>
<evidence type="ECO:0000313" key="3">
    <source>
        <dbReference type="Proteomes" id="UP001085076"/>
    </source>
</evidence>
<dbReference type="GO" id="GO:0003824">
    <property type="term" value="F:catalytic activity"/>
    <property type="evidence" value="ECO:0007669"/>
    <property type="project" value="InterPro"/>
</dbReference>
<dbReference type="Proteomes" id="UP001085076">
    <property type="component" value="Miscellaneous, Linkage group lg07"/>
</dbReference>
<protein>
    <recommendedName>
        <fullName evidence="1">Endonuclease/exonuclease/phosphatase domain-containing protein</fullName>
    </recommendedName>
</protein>
<evidence type="ECO:0000313" key="2">
    <source>
        <dbReference type="EMBL" id="KAJ0967195.1"/>
    </source>
</evidence>
<dbReference type="SUPFAM" id="SSF56219">
    <property type="entry name" value="DNase I-like"/>
    <property type="match status" value="1"/>
</dbReference>
<name>A0A9D5C6F3_9LILI</name>
<reference evidence="2" key="2">
    <citation type="journal article" date="2022" name="Hortic Res">
        <title>The genome of Dioscorea zingiberensis sheds light on the biosynthesis, origin and evolution of the medicinally important diosgenin saponins.</title>
        <authorList>
            <person name="Li Y."/>
            <person name="Tan C."/>
            <person name="Li Z."/>
            <person name="Guo J."/>
            <person name="Li S."/>
            <person name="Chen X."/>
            <person name="Wang C."/>
            <person name="Dai X."/>
            <person name="Yang H."/>
            <person name="Song W."/>
            <person name="Hou L."/>
            <person name="Xu J."/>
            <person name="Tong Z."/>
            <person name="Xu A."/>
            <person name="Yuan X."/>
            <person name="Wang W."/>
            <person name="Yang Q."/>
            <person name="Chen L."/>
            <person name="Sun Z."/>
            <person name="Wang K."/>
            <person name="Pan B."/>
            <person name="Chen J."/>
            <person name="Bao Y."/>
            <person name="Liu F."/>
            <person name="Qi X."/>
            <person name="Gang D.R."/>
            <person name="Wen J."/>
            <person name="Li J."/>
        </authorList>
    </citation>
    <scope>NUCLEOTIDE SEQUENCE</scope>
    <source>
        <strain evidence="2">Dzin_1.0</strain>
    </source>
</reference>
<dbReference type="Gene3D" id="3.60.10.10">
    <property type="entry name" value="Endonuclease/exonuclease/phosphatase"/>
    <property type="match status" value="1"/>
</dbReference>
<sequence>MEALKIVCWNCRGSASSKTVGRIRALIRDLHPDIICLVETRADENRALKFCRKFAKAWEWAAIPSIGMSGGIITLWNKRVGQVTPIAQSQFALHLIISSELPKEWIFTTIYNSQSSHIQRDLWHDLTVLSSLNLPWILTGDFNAILSSEEHRGGPFDHYSLKSRHFNDFISHNHLFDLGFFGTPFTWCNNQNGLARRWARLDRFLANNEWVSKFSSYCNRHLPRTLSDHSPMFLTAKFFSHHKRKIFRFENIWFEYDKCHQNVSRAWNFQVTASPMHAFSHYTHVTVSLPIVGRSPYGPFR</sequence>
<dbReference type="OrthoDB" id="785361at2759"/>
<reference evidence="2" key="1">
    <citation type="submission" date="2021-03" db="EMBL/GenBank/DDBJ databases">
        <authorList>
            <person name="Li Z."/>
            <person name="Yang C."/>
        </authorList>
    </citation>
    <scope>NUCLEOTIDE SEQUENCE</scope>
    <source>
        <strain evidence="2">Dzin_1.0</strain>
        <tissue evidence="2">Leaf</tissue>
    </source>
</reference>
<evidence type="ECO:0000259" key="1">
    <source>
        <dbReference type="Pfam" id="PF03372"/>
    </source>
</evidence>
<dbReference type="PANTHER" id="PTHR33710">
    <property type="entry name" value="BNAC02G09200D PROTEIN"/>
    <property type="match status" value="1"/>
</dbReference>
<proteinExistence type="predicted"/>